<keyword evidence="2" id="KW-1185">Reference proteome</keyword>
<name>A0ABD2MZA2_9CUCU</name>
<reference evidence="1 2" key="1">
    <citation type="journal article" date="2021" name="BMC Biol.">
        <title>Horizontally acquired antibacterial genes associated with adaptive radiation of ladybird beetles.</title>
        <authorList>
            <person name="Li H.S."/>
            <person name="Tang X.F."/>
            <person name="Huang Y.H."/>
            <person name="Xu Z.Y."/>
            <person name="Chen M.L."/>
            <person name="Du X.Y."/>
            <person name="Qiu B.Y."/>
            <person name="Chen P.T."/>
            <person name="Zhang W."/>
            <person name="Slipinski A."/>
            <person name="Escalona H.E."/>
            <person name="Waterhouse R.M."/>
            <person name="Zwick A."/>
            <person name="Pang H."/>
        </authorList>
    </citation>
    <scope>NUCLEOTIDE SEQUENCE [LARGE SCALE GENOMIC DNA]</scope>
    <source>
        <strain evidence="1">SYSU2018</strain>
    </source>
</reference>
<dbReference type="Proteomes" id="UP001516400">
    <property type="component" value="Unassembled WGS sequence"/>
</dbReference>
<dbReference type="SUPFAM" id="SSF56219">
    <property type="entry name" value="DNase I-like"/>
    <property type="match status" value="1"/>
</dbReference>
<protein>
    <submittedName>
        <fullName evidence="1">Uncharacterized protein</fullName>
    </submittedName>
</protein>
<evidence type="ECO:0000313" key="1">
    <source>
        <dbReference type="EMBL" id="KAL3271776.1"/>
    </source>
</evidence>
<dbReference type="InterPro" id="IPR036691">
    <property type="entry name" value="Endo/exonu/phosph_ase_sf"/>
</dbReference>
<dbReference type="AlphaFoldDB" id="A0ABD2MZA2"/>
<comment type="caution">
    <text evidence="1">The sequence shown here is derived from an EMBL/GenBank/DDBJ whole genome shotgun (WGS) entry which is preliminary data.</text>
</comment>
<sequence>MSGYNRNSTAIDISLCSPNVASDFNWEVVDDTLGSNHFPIIIRSDQLNLEIEHSIGSKKWNLENVDWKKYAAEFDEELQKLDENISYNSFINTMEKAATNTIRTH</sequence>
<organism evidence="1 2">
    <name type="scientific">Cryptolaemus montrouzieri</name>
    <dbReference type="NCBI Taxonomy" id="559131"/>
    <lineage>
        <taxon>Eukaryota</taxon>
        <taxon>Metazoa</taxon>
        <taxon>Ecdysozoa</taxon>
        <taxon>Arthropoda</taxon>
        <taxon>Hexapoda</taxon>
        <taxon>Insecta</taxon>
        <taxon>Pterygota</taxon>
        <taxon>Neoptera</taxon>
        <taxon>Endopterygota</taxon>
        <taxon>Coleoptera</taxon>
        <taxon>Polyphaga</taxon>
        <taxon>Cucujiformia</taxon>
        <taxon>Coccinelloidea</taxon>
        <taxon>Coccinellidae</taxon>
        <taxon>Scymninae</taxon>
        <taxon>Scymnini</taxon>
        <taxon>Cryptolaemus</taxon>
    </lineage>
</organism>
<accession>A0ABD2MZA2</accession>
<proteinExistence type="predicted"/>
<evidence type="ECO:0000313" key="2">
    <source>
        <dbReference type="Proteomes" id="UP001516400"/>
    </source>
</evidence>
<dbReference type="EMBL" id="JABFTP020000042">
    <property type="protein sequence ID" value="KAL3271776.1"/>
    <property type="molecule type" value="Genomic_DNA"/>
</dbReference>
<gene>
    <name evidence="1" type="ORF">HHI36_022246</name>
</gene>